<dbReference type="SFLD" id="SFLDG01020">
    <property type="entry name" value="Terpene_Cyclase_Like_2"/>
    <property type="match status" value="1"/>
</dbReference>
<reference evidence="5 6" key="1">
    <citation type="journal article" date="2021" name="Nat. Commun.">
        <title>Genetic determinants of endophytism in the Arabidopsis root mycobiome.</title>
        <authorList>
            <person name="Mesny F."/>
            <person name="Miyauchi S."/>
            <person name="Thiergart T."/>
            <person name="Pickel B."/>
            <person name="Atanasova L."/>
            <person name="Karlsson M."/>
            <person name="Huettel B."/>
            <person name="Barry K.W."/>
            <person name="Haridas S."/>
            <person name="Chen C."/>
            <person name="Bauer D."/>
            <person name="Andreopoulos W."/>
            <person name="Pangilinan J."/>
            <person name="LaButti K."/>
            <person name="Riley R."/>
            <person name="Lipzen A."/>
            <person name="Clum A."/>
            <person name="Drula E."/>
            <person name="Henrissat B."/>
            <person name="Kohler A."/>
            <person name="Grigoriev I.V."/>
            <person name="Martin F.M."/>
            <person name="Hacquard S."/>
        </authorList>
    </citation>
    <scope>NUCLEOTIDE SEQUENCE [LARGE SCALE GENOMIC DNA]</scope>
    <source>
        <strain evidence="5 6">MPI-SDFR-AT-0080</strain>
    </source>
</reference>
<comment type="caution">
    <text evidence="5">The sequence shown here is derived from an EMBL/GenBank/DDBJ whole genome shotgun (WGS) entry which is preliminary data.</text>
</comment>
<dbReference type="InterPro" id="IPR008949">
    <property type="entry name" value="Isoprenoid_synthase_dom_sf"/>
</dbReference>
<dbReference type="Pfam" id="PF19086">
    <property type="entry name" value="Terpene_syn_C_2"/>
    <property type="match status" value="1"/>
</dbReference>
<dbReference type="SUPFAM" id="SSF48576">
    <property type="entry name" value="Terpenoid synthases"/>
    <property type="match status" value="1"/>
</dbReference>
<dbReference type="PANTHER" id="PTHR35201:SF4">
    <property type="entry name" value="BETA-PINACENE SYNTHASE-RELATED"/>
    <property type="match status" value="1"/>
</dbReference>
<organism evidence="5 6">
    <name type="scientific">Macrophomina phaseolina</name>
    <dbReference type="NCBI Taxonomy" id="35725"/>
    <lineage>
        <taxon>Eukaryota</taxon>
        <taxon>Fungi</taxon>
        <taxon>Dikarya</taxon>
        <taxon>Ascomycota</taxon>
        <taxon>Pezizomycotina</taxon>
        <taxon>Dothideomycetes</taxon>
        <taxon>Dothideomycetes incertae sedis</taxon>
        <taxon>Botryosphaeriales</taxon>
        <taxon>Botryosphaeriaceae</taxon>
        <taxon>Macrophomina</taxon>
    </lineage>
</organism>
<evidence type="ECO:0000256" key="1">
    <source>
        <dbReference type="ARBA" id="ARBA00001946"/>
    </source>
</evidence>
<evidence type="ECO:0000256" key="2">
    <source>
        <dbReference type="ARBA" id="ARBA00006333"/>
    </source>
</evidence>
<protein>
    <recommendedName>
        <fullName evidence="4">Terpene synthase</fullName>
        <ecNumber evidence="4">4.2.3.-</ecNumber>
    </recommendedName>
</protein>
<proteinExistence type="inferred from homology"/>
<dbReference type="EC" id="4.2.3.-" evidence="4"/>
<dbReference type="InterPro" id="IPR034686">
    <property type="entry name" value="Terpene_cyclase-like_2"/>
</dbReference>
<evidence type="ECO:0000313" key="5">
    <source>
        <dbReference type="EMBL" id="KAH7051213.1"/>
    </source>
</evidence>
<evidence type="ECO:0000313" key="6">
    <source>
        <dbReference type="Proteomes" id="UP000774617"/>
    </source>
</evidence>
<name>A0ABQ8GCK9_9PEZI</name>
<keyword evidence="3 4" id="KW-0460">Magnesium</keyword>
<dbReference type="Proteomes" id="UP000774617">
    <property type="component" value="Unassembled WGS sequence"/>
</dbReference>
<gene>
    <name evidence="5" type="ORF">B0J12DRAFT_662436</name>
</gene>
<sequence length="374" mass="42695">MSFDPREQILAQLRNTTFTIPDLSPCFRDWPAKCNPHLEQIRKEVYNWLEETLGPGKALAISKKADFGLFGATEWPYADYERCRIACLFCAWVFTWDDEIDTSLGSMGDDFESAQTYRFETIQFIKETLGLQPRSPEPPANKIIRNFEVVGTALKEHYTLAQRRRFFAEIDRFMAGTEDEQRRRLTNKEFPTLDQFWDFRLGSSAVNICSSLIEYSFGDMFLPDAVWDDEDMKTVLKNTNIHLSGLNDLYSIKKEVALNAVESLIPVLLANGHVSTVQEAVQNIADYVADHAAELDACAERLIKRWGEGNEELARDLRRYIDNCRCMCTGNKTWSLSTGRYGITEKDIADDGTIFMDLGELCVKGEPEKRPGSP</sequence>
<keyword evidence="4" id="KW-0479">Metal-binding</keyword>
<evidence type="ECO:0000256" key="4">
    <source>
        <dbReference type="RuleBase" id="RU366034"/>
    </source>
</evidence>
<comment type="cofactor">
    <cofactor evidence="1 4">
        <name>Mg(2+)</name>
        <dbReference type="ChEBI" id="CHEBI:18420"/>
    </cofactor>
</comment>
<comment type="similarity">
    <text evidence="2 4">Belongs to the terpene synthase family.</text>
</comment>
<keyword evidence="6" id="KW-1185">Reference proteome</keyword>
<dbReference type="PANTHER" id="PTHR35201">
    <property type="entry name" value="TERPENE SYNTHASE"/>
    <property type="match status" value="1"/>
</dbReference>
<dbReference type="SFLD" id="SFLDS00005">
    <property type="entry name" value="Isoprenoid_Synthase_Type_I"/>
    <property type="match status" value="1"/>
</dbReference>
<evidence type="ECO:0000256" key="3">
    <source>
        <dbReference type="ARBA" id="ARBA00022842"/>
    </source>
</evidence>
<dbReference type="Gene3D" id="1.10.600.10">
    <property type="entry name" value="Farnesyl Diphosphate Synthase"/>
    <property type="match status" value="1"/>
</dbReference>
<accession>A0ABQ8GCK9</accession>
<keyword evidence="4" id="KW-0456">Lyase</keyword>
<dbReference type="EMBL" id="JAGTJR010000012">
    <property type="protein sequence ID" value="KAH7051213.1"/>
    <property type="molecule type" value="Genomic_DNA"/>
</dbReference>